<dbReference type="GO" id="GO:0006275">
    <property type="term" value="P:regulation of DNA replication"/>
    <property type="evidence" value="ECO:0007669"/>
    <property type="project" value="InterPro"/>
</dbReference>
<dbReference type="InterPro" id="IPR010921">
    <property type="entry name" value="Trp_repressor/repl_initiator"/>
</dbReference>
<dbReference type="SUPFAM" id="SSF48295">
    <property type="entry name" value="TrpR-like"/>
    <property type="match status" value="1"/>
</dbReference>
<dbReference type="GO" id="GO:0005524">
    <property type="term" value="F:ATP binding"/>
    <property type="evidence" value="ECO:0007669"/>
    <property type="project" value="InterPro"/>
</dbReference>
<feature type="domain" description="Chromosomal replication initiator DnaA C-terminal" evidence="1">
    <location>
        <begin position="22"/>
        <end position="81"/>
    </location>
</feature>
<accession>A0A6J7WZ71</accession>
<organism evidence="2">
    <name type="scientific">uncultured Caudovirales phage</name>
    <dbReference type="NCBI Taxonomy" id="2100421"/>
    <lineage>
        <taxon>Viruses</taxon>
        <taxon>Duplodnaviria</taxon>
        <taxon>Heunggongvirae</taxon>
        <taxon>Uroviricota</taxon>
        <taxon>Caudoviricetes</taxon>
        <taxon>Peduoviridae</taxon>
        <taxon>Maltschvirus</taxon>
        <taxon>Maltschvirus maltsch</taxon>
    </lineage>
</organism>
<protein>
    <submittedName>
        <fullName evidence="2">Chromosomal replication initiator, DnaA C-terminal</fullName>
    </submittedName>
</protein>
<evidence type="ECO:0000313" key="2">
    <source>
        <dbReference type="EMBL" id="CAB5223311.1"/>
    </source>
</evidence>
<dbReference type="SMART" id="SM00760">
    <property type="entry name" value="Bac_DnaA_C"/>
    <property type="match status" value="1"/>
</dbReference>
<dbReference type="GO" id="GO:0006270">
    <property type="term" value="P:DNA replication initiation"/>
    <property type="evidence" value="ECO:0007669"/>
    <property type="project" value="InterPro"/>
</dbReference>
<sequence>MQETTKDLCYWAAQLYHTDRVPSDIIYDRILNSKSRLKEVAQAKQLVGYILYNHLGFTLQQVAHELNLINHTTIIYWIDKIQVQLRTNRRMQYRYDYMKDVLRGEQKQIIRQASSISNKNELSEADMQFIKSNFNNGYSVSYYADVLRKNRQPVKTYLSFLLKEFSIFSAPKIDRFRASTIKSQSINY</sequence>
<gene>
    <name evidence="2" type="ORF">UFOVP384_28</name>
</gene>
<evidence type="ECO:0000259" key="1">
    <source>
        <dbReference type="SMART" id="SM00760"/>
    </source>
</evidence>
<name>A0A6J7WZ71_9CAUD</name>
<dbReference type="InterPro" id="IPR013159">
    <property type="entry name" value="DnaA_C"/>
</dbReference>
<dbReference type="EMBL" id="LR798320">
    <property type="protein sequence ID" value="CAB5223311.1"/>
    <property type="molecule type" value="Genomic_DNA"/>
</dbReference>
<dbReference type="Pfam" id="PF08299">
    <property type="entry name" value="Bac_DnaA_C"/>
    <property type="match status" value="1"/>
</dbReference>
<proteinExistence type="predicted"/>
<dbReference type="Gene3D" id="1.10.1750.10">
    <property type="match status" value="1"/>
</dbReference>
<reference evidence="2" key="1">
    <citation type="submission" date="2020-05" db="EMBL/GenBank/DDBJ databases">
        <authorList>
            <person name="Chiriac C."/>
            <person name="Salcher M."/>
            <person name="Ghai R."/>
            <person name="Kavagutti S V."/>
        </authorList>
    </citation>
    <scope>NUCLEOTIDE SEQUENCE</scope>
</reference>
<dbReference type="GO" id="GO:0043565">
    <property type="term" value="F:sequence-specific DNA binding"/>
    <property type="evidence" value="ECO:0007669"/>
    <property type="project" value="InterPro"/>
</dbReference>